<evidence type="ECO:0000313" key="1">
    <source>
        <dbReference type="EMBL" id="VDK59935.1"/>
    </source>
</evidence>
<accession>A0A3P6S055</accession>
<keyword evidence="2" id="KW-1185">Reference proteome</keyword>
<evidence type="ECO:0000313" key="2">
    <source>
        <dbReference type="Proteomes" id="UP000271889"/>
    </source>
</evidence>
<dbReference type="EMBL" id="UYRV01013902">
    <property type="protein sequence ID" value="VDK59935.1"/>
    <property type="molecule type" value="Genomic_DNA"/>
</dbReference>
<name>A0A3P6S055_CYLGO</name>
<protein>
    <submittedName>
        <fullName evidence="1">Uncharacterized protein</fullName>
    </submittedName>
</protein>
<dbReference type="AlphaFoldDB" id="A0A3P6S055"/>
<dbReference type="Proteomes" id="UP000271889">
    <property type="component" value="Unassembled WGS sequence"/>
</dbReference>
<organism evidence="1 2">
    <name type="scientific">Cylicostephanus goldi</name>
    <name type="common">Nematode worm</name>
    <dbReference type="NCBI Taxonomy" id="71465"/>
    <lineage>
        <taxon>Eukaryota</taxon>
        <taxon>Metazoa</taxon>
        <taxon>Ecdysozoa</taxon>
        <taxon>Nematoda</taxon>
        <taxon>Chromadorea</taxon>
        <taxon>Rhabditida</taxon>
        <taxon>Rhabditina</taxon>
        <taxon>Rhabditomorpha</taxon>
        <taxon>Strongyloidea</taxon>
        <taxon>Strongylidae</taxon>
        <taxon>Cylicostephanus</taxon>
    </lineage>
</organism>
<proteinExistence type="predicted"/>
<gene>
    <name evidence="1" type="ORF">CGOC_LOCUS4839</name>
</gene>
<reference evidence="1 2" key="1">
    <citation type="submission" date="2018-11" db="EMBL/GenBank/DDBJ databases">
        <authorList>
            <consortium name="Pathogen Informatics"/>
        </authorList>
    </citation>
    <scope>NUCLEOTIDE SEQUENCE [LARGE SCALE GENOMIC DNA]</scope>
</reference>
<sequence length="30" mass="3539">MYNRSPNPCSLYSRRLSSLSDRPLAIRTKR</sequence>